<dbReference type="AlphaFoldDB" id="A0A0E3GSL2"/>
<proteinExistence type="predicted"/>
<gene>
    <name evidence="2" type="ORF">CSCA_5141</name>
</gene>
<feature type="transmembrane region" description="Helical" evidence="1">
    <location>
        <begin position="363"/>
        <end position="385"/>
    </location>
</feature>
<feature type="transmembrane region" description="Helical" evidence="1">
    <location>
        <begin position="29"/>
        <end position="48"/>
    </location>
</feature>
<sequence>MVQVGILHYTYIAIIVFILIMMIYKKDIVLPCLIGIGIIGYIATGNVLNSVQVIYKALVVSAREFVEIIVIISLISAMSKSLRDIRADEFMVKPIKKFMTNPILSFFILGFTMLIVSWFIWPTPAVAFIGTIMVPAAIKSGLPAIWVAVALNLFGNGMALSSDFFIQAAPAITSKALGIDNPFYLIKSSLLLWSVMSISTIVSSFIMLKRDIIKNPKEKLEEVNEVKTILVKMSTKIIAVATPLIFIIDILLIYKFKLKGTEATSLIGGTAVIVTVVVSIIKYSFKSALGEVAGSIKDGFIFGMKAFAQVIIIGAFFFLGSKETALDILGKSAGSTGILSDVGLYISERFPINKISVIMMQSFISALLGVGGSGFSGLPLIGTLAQVFSSSVNINKEGLAALGQIITIWVGGGTIIPWSLVPIAAICDVQPFELAKKNLIPVSIGIICTVITAIIFL</sequence>
<feature type="transmembrane region" description="Helical" evidence="1">
    <location>
        <begin position="300"/>
        <end position="319"/>
    </location>
</feature>
<dbReference type="EMBL" id="CP009933">
    <property type="protein sequence ID" value="AKA72266.1"/>
    <property type="molecule type" value="Genomic_DNA"/>
</dbReference>
<feature type="transmembrane region" description="Helical" evidence="1">
    <location>
        <begin position="6"/>
        <end position="24"/>
    </location>
</feature>
<organism evidence="2 3">
    <name type="scientific">Clostridium scatologenes</name>
    <dbReference type="NCBI Taxonomy" id="1548"/>
    <lineage>
        <taxon>Bacteria</taxon>
        <taxon>Bacillati</taxon>
        <taxon>Bacillota</taxon>
        <taxon>Clostridia</taxon>
        <taxon>Eubacteriales</taxon>
        <taxon>Clostridiaceae</taxon>
        <taxon>Clostridium</taxon>
    </lineage>
</organism>
<evidence type="ECO:0000313" key="2">
    <source>
        <dbReference type="EMBL" id="AKA72266.1"/>
    </source>
</evidence>
<dbReference type="HOGENOM" id="CLU_046665_1_0_9"/>
<feature type="transmembrane region" description="Helical" evidence="1">
    <location>
        <begin position="54"/>
        <end position="77"/>
    </location>
</feature>
<keyword evidence="1" id="KW-0812">Transmembrane</keyword>
<dbReference type="RefSeq" id="WP_026366457.1">
    <property type="nucleotide sequence ID" value="NZ_CP009933.1"/>
</dbReference>
<evidence type="ECO:0000256" key="1">
    <source>
        <dbReference type="SAM" id="Phobius"/>
    </source>
</evidence>
<feature type="transmembrane region" description="Helical" evidence="1">
    <location>
        <begin position="127"/>
        <end position="154"/>
    </location>
</feature>
<feature type="transmembrane region" description="Helical" evidence="1">
    <location>
        <begin position="439"/>
        <end position="456"/>
    </location>
</feature>
<dbReference type="KEGG" id="csq:CSCA_5141"/>
<feature type="transmembrane region" description="Helical" evidence="1">
    <location>
        <begin position="98"/>
        <end position="121"/>
    </location>
</feature>
<dbReference type="STRING" id="1548.CSCA_5141"/>
<feature type="transmembrane region" description="Helical" evidence="1">
    <location>
        <begin position="405"/>
        <end position="427"/>
    </location>
</feature>
<feature type="transmembrane region" description="Helical" evidence="1">
    <location>
        <begin position="266"/>
        <end position="285"/>
    </location>
</feature>
<evidence type="ECO:0000313" key="3">
    <source>
        <dbReference type="Proteomes" id="UP000033115"/>
    </source>
</evidence>
<protein>
    <recommendedName>
        <fullName evidence="4">Transporter</fullName>
    </recommendedName>
</protein>
<feature type="transmembrane region" description="Helical" evidence="1">
    <location>
        <begin position="237"/>
        <end position="254"/>
    </location>
</feature>
<keyword evidence="1" id="KW-1133">Transmembrane helix</keyword>
<keyword evidence="3" id="KW-1185">Reference proteome</keyword>
<name>A0A0E3GSL2_CLOSL</name>
<keyword evidence="1" id="KW-0472">Membrane</keyword>
<accession>A0A0E3GSL2</accession>
<dbReference type="Proteomes" id="UP000033115">
    <property type="component" value="Chromosome"/>
</dbReference>
<evidence type="ECO:0008006" key="4">
    <source>
        <dbReference type="Google" id="ProtNLM"/>
    </source>
</evidence>
<reference evidence="2 3" key="1">
    <citation type="journal article" date="2015" name="J. Biotechnol.">
        <title>Complete genome sequence of a malodorant-producing acetogen, Clostridium scatologenes ATCC 25775(T).</title>
        <authorList>
            <person name="Zhu Z."/>
            <person name="Guo T."/>
            <person name="Zheng H."/>
            <person name="Song T."/>
            <person name="Ouyang P."/>
            <person name="Xie J."/>
        </authorList>
    </citation>
    <scope>NUCLEOTIDE SEQUENCE [LARGE SCALE GENOMIC DNA]</scope>
    <source>
        <strain evidence="2 3">ATCC 25775</strain>
    </source>
</reference>